<reference evidence="14" key="1">
    <citation type="journal article" date="2021" name="PeerJ">
        <title>Extensive microbial diversity within the chicken gut microbiome revealed by metagenomics and culture.</title>
        <authorList>
            <person name="Gilroy R."/>
            <person name="Ravi A."/>
            <person name="Getino M."/>
            <person name="Pursley I."/>
            <person name="Horton D.L."/>
            <person name="Alikhan N.F."/>
            <person name="Baker D."/>
            <person name="Gharbi K."/>
            <person name="Hall N."/>
            <person name="Watson M."/>
            <person name="Adriaenssens E.M."/>
            <person name="Foster-Nyarko E."/>
            <person name="Jarju S."/>
            <person name="Secka A."/>
            <person name="Antonio M."/>
            <person name="Oren A."/>
            <person name="Chaudhuri R.R."/>
            <person name="La Ragione R."/>
            <person name="Hildebrand F."/>
            <person name="Pallen M.J."/>
        </authorList>
    </citation>
    <scope>NUCLEOTIDE SEQUENCE</scope>
    <source>
        <strain evidence="14">ChiHecec2B26-446</strain>
    </source>
</reference>
<feature type="binding site" evidence="10">
    <location>
        <position position="137"/>
    </location>
    <ligand>
        <name>[2Fe-2S] cluster</name>
        <dbReference type="ChEBI" id="CHEBI:190135"/>
    </ligand>
</feature>
<dbReference type="InterPro" id="IPR007419">
    <property type="entry name" value="BFD-like_2Fe2S-bd_dom"/>
</dbReference>
<comment type="similarity">
    <text evidence="1 9">Belongs to the NifU family.</text>
</comment>
<evidence type="ECO:0000256" key="6">
    <source>
        <dbReference type="ARBA" id="ARBA00023014"/>
    </source>
</evidence>
<keyword evidence="6 10" id="KW-0411">Iron-sulfur</keyword>
<accession>A0A9D1TPH1</accession>
<comment type="cofactor">
    <cofactor evidence="10">
        <name>Fe cation</name>
        <dbReference type="ChEBI" id="CHEBI:24875"/>
    </cofactor>
    <text evidence="10">Binds 1 Fe cation per subunit.</text>
</comment>
<evidence type="ECO:0000256" key="10">
    <source>
        <dbReference type="PIRSR" id="PIRSR000375-1"/>
    </source>
</evidence>
<evidence type="ECO:0000313" key="15">
    <source>
        <dbReference type="Proteomes" id="UP000886752"/>
    </source>
</evidence>
<dbReference type="Pfam" id="PF01592">
    <property type="entry name" value="NifU_N"/>
    <property type="match status" value="1"/>
</dbReference>
<dbReference type="SUPFAM" id="SSF117916">
    <property type="entry name" value="Fe-S cluster assembly (FSCA) domain-like"/>
    <property type="match status" value="1"/>
</dbReference>
<dbReference type="Gene3D" id="3.90.1010.10">
    <property type="match status" value="1"/>
</dbReference>
<dbReference type="EMBL" id="DXHV01000045">
    <property type="protein sequence ID" value="HIW00379.1"/>
    <property type="molecule type" value="Genomic_DNA"/>
</dbReference>
<organism evidence="14 15">
    <name type="scientific">Candidatus Desulfovibrio intestinipullorum</name>
    <dbReference type="NCBI Taxonomy" id="2838536"/>
    <lineage>
        <taxon>Bacteria</taxon>
        <taxon>Pseudomonadati</taxon>
        <taxon>Thermodesulfobacteriota</taxon>
        <taxon>Desulfovibrionia</taxon>
        <taxon>Desulfovibrionales</taxon>
        <taxon>Desulfovibrionaceae</taxon>
        <taxon>Desulfovibrio</taxon>
    </lineage>
</organism>
<dbReference type="InterPro" id="IPR041854">
    <property type="entry name" value="BFD-like_2Fe2S-bd_dom_sf"/>
</dbReference>
<evidence type="ECO:0000256" key="3">
    <source>
        <dbReference type="ARBA" id="ARBA00022714"/>
    </source>
</evidence>
<dbReference type="Pfam" id="PF04324">
    <property type="entry name" value="Fer2_BFD"/>
    <property type="match status" value="1"/>
</dbReference>
<feature type="domain" description="BFD-like [2Fe-2S]-binding" evidence="13">
    <location>
        <begin position="135"/>
        <end position="184"/>
    </location>
</feature>
<dbReference type="InterPro" id="IPR002871">
    <property type="entry name" value="NIF_FeS_clus_asmbl_NifU_N"/>
</dbReference>
<feature type="domain" description="NIF system FeS cluster assembly NifU C-terminal" evidence="11">
    <location>
        <begin position="235"/>
        <end position="297"/>
    </location>
</feature>
<evidence type="ECO:0000256" key="2">
    <source>
        <dbReference type="ARBA" id="ARBA00015278"/>
    </source>
</evidence>
<evidence type="ECO:0000259" key="13">
    <source>
        <dbReference type="Pfam" id="PF04324"/>
    </source>
</evidence>
<evidence type="ECO:0000256" key="1">
    <source>
        <dbReference type="ARBA" id="ARBA00006420"/>
    </source>
</evidence>
<dbReference type="PIRSF" id="PIRSF000375">
    <property type="entry name" value="NifU"/>
    <property type="match status" value="1"/>
</dbReference>
<evidence type="ECO:0000256" key="4">
    <source>
        <dbReference type="ARBA" id="ARBA00022723"/>
    </source>
</evidence>
<dbReference type="GO" id="GO:0005506">
    <property type="term" value="F:iron ion binding"/>
    <property type="evidence" value="ECO:0007669"/>
    <property type="project" value="InterPro"/>
</dbReference>
<evidence type="ECO:0000259" key="12">
    <source>
        <dbReference type="Pfam" id="PF01592"/>
    </source>
</evidence>
<proteinExistence type="inferred from homology"/>
<dbReference type="InterPro" id="IPR001075">
    <property type="entry name" value="NIF_FeS_clus_asmbl_NifU_C"/>
</dbReference>
<dbReference type="InterPro" id="IPR016217">
    <property type="entry name" value="N_fixation_NifU"/>
</dbReference>
<feature type="binding site" evidence="10">
    <location>
        <position position="105"/>
    </location>
    <ligand>
        <name>Fe cation</name>
        <dbReference type="ChEBI" id="CHEBI:24875"/>
    </ligand>
</feature>
<dbReference type="SUPFAM" id="SSF82649">
    <property type="entry name" value="SufE/NifU"/>
    <property type="match status" value="1"/>
</dbReference>
<keyword evidence="5 10" id="KW-0408">Iron</keyword>
<name>A0A9D1TPH1_9BACT</name>
<dbReference type="InterPro" id="IPR034904">
    <property type="entry name" value="FSCA_dom_sf"/>
</dbReference>
<feature type="binding site" evidence="10">
    <location>
        <position position="172"/>
    </location>
    <ligand>
        <name>[2Fe-2S] cluster</name>
        <dbReference type="ChEBI" id="CHEBI:190135"/>
    </ligand>
</feature>
<sequence length="302" mass="32559">MWNYSQKVQDFFLKPHNAGPLEDANAIGEVGSLACGDALKLYLKIDDKGVIQKATFETFGCASAIASSSILTDMVIGMHVDDALKITNADIANALDGLPREKMHCSVMGQEALEAAIRQWRGEPALPKTQEEGKLVCKCFNVTDLTIIKAIRENHLTTVDDITAFTKAGGACGSCRDEIAEILETELKRMNGELPEASAKPEAAAQPEAAARQQVTFGATPSMLTNLERMQKVMAAMQLIRPQLQADGGDVRLVDINGKTVTVELTGHCVGCPASKATLHQVIEQILRMQVEPDIVVKEAGD</sequence>
<feature type="binding site" evidence="10">
    <location>
        <position position="175"/>
    </location>
    <ligand>
        <name>[2Fe-2S] cluster</name>
        <dbReference type="ChEBI" id="CHEBI:190135"/>
    </ligand>
</feature>
<feature type="binding site" evidence="10">
    <location>
        <position position="139"/>
    </location>
    <ligand>
        <name>[2Fe-2S] cluster</name>
        <dbReference type="ChEBI" id="CHEBI:190135"/>
    </ligand>
</feature>
<evidence type="ECO:0000313" key="14">
    <source>
        <dbReference type="EMBL" id="HIW00379.1"/>
    </source>
</evidence>
<comment type="cofactor">
    <cofactor evidence="10">
        <name>[2Fe-2S] cluster</name>
        <dbReference type="ChEBI" id="CHEBI:190135"/>
    </cofactor>
    <text evidence="10">Binds 1 [2Fe-2S] cluster per subunit.</text>
</comment>
<feature type="binding site" evidence="10">
    <location>
        <position position="61"/>
    </location>
    <ligand>
        <name>Fe cation</name>
        <dbReference type="ChEBI" id="CHEBI:24875"/>
    </ligand>
</feature>
<dbReference type="NCBIfam" id="TIGR02000">
    <property type="entry name" value="NifU_proper"/>
    <property type="match status" value="1"/>
</dbReference>
<evidence type="ECO:0000259" key="11">
    <source>
        <dbReference type="Pfam" id="PF01106"/>
    </source>
</evidence>
<reference evidence="14" key="2">
    <citation type="submission" date="2021-04" db="EMBL/GenBank/DDBJ databases">
        <authorList>
            <person name="Gilroy R."/>
        </authorList>
    </citation>
    <scope>NUCLEOTIDE SEQUENCE</scope>
    <source>
        <strain evidence="14">ChiHecec2B26-446</strain>
    </source>
</reference>
<evidence type="ECO:0000256" key="5">
    <source>
        <dbReference type="ARBA" id="ARBA00023004"/>
    </source>
</evidence>
<protein>
    <recommendedName>
        <fullName evidence="2 9">Nitrogen fixation protein NifU</fullName>
    </recommendedName>
</protein>
<dbReference type="CDD" id="cd06664">
    <property type="entry name" value="IscU_like"/>
    <property type="match status" value="1"/>
</dbReference>
<dbReference type="Proteomes" id="UP000886752">
    <property type="component" value="Unassembled WGS sequence"/>
</dbReference>
<keyword evidence="3 10" id="KW-0001">2Fe-2S</keyword>
<comment type="caution">
    <text evidence="14">The sequence shown here is derived from an EMBL/GenBank/DDBJ whole genome shotgun (WGS) entry which is preliminary data.</text>
</comment>
<feature type="binding site" evidence="10">
    <location>
        <position position="35"/>
    </location>
    <ligand>
        <name>Fe cation</name>
        <dbReference type="ChEBI" id="CHEBI:24875"/>
    </ligand>
</feature>
<dbReference type="AlphaFoldDB" id="A0A9D1TPH1"/>
<comment type="cofactor">
    <cofactor evidence="8">
        <name>[2Fe-2S] cluster</name>
        <dbReference type="ChEBI" id="CHEBI:190135"/>
    </cofactor>
</comment>
<gene>
    <name evidence="14" type="primary">nifU</name>
    <name evidence="14" type="ORF">H9894_04245</name>
</gene>
<evidence type="ECO:0000256" key="9">
    <source>
        <dbReference type="PIRNR" id="PIRNR000375"/>
    </source>
</evidence>
<dbReference type="Pfam" id="PF01106">
    <property type="entry name" value="NifU"/>
    <property type="match status" value="1"/>
</dbReference>
<evidence type="ECO:0000256" key="7">
    <source>
        <dbReference type="ARBA" id="ARBA00023231"/>
    </source>
</evidence>
<dbReference type="PANTHER" id="PTHR10093">
    <property type="entry name" value="IRON-SULFUR CLUSTER ASSEMBLY ENZYME NIFU HOMOLOG"/>
    <property type="match status" value="1"/>
</dbReference>
<feature type="domain" description="NIF system FeS cluster assembly NifU N-terminal" evidence="12">
    <location>
        <begin position="4"/>
        <end position="123"/>
    </location>
</feature>
<dbReference type="CDD" id="cd19947">
    <property type="entry name" value="NifU_Fer2_BFD-like"/>
    <property type="match status" value="1"/>
</dbReference>
<dbReference type="Gene3D" id="1.10.10.1100">
    <property type="entry name" value="BFD-like [2Fe-2S]-binding domain"/>
    <property type="match status" value="1"/>
</dbReference>
<comment type="function">
    <text evidence="9">May be involved in the formation or repair of [Fe-S] clusters present in iron-sulfur proteins.</text>
</comment>
<dbReference type="Gene3D" id="3.30.300.130">
    <property type="entry name" value="Fe-S cluster assembly (FSCA)"/>
    <property type="match status" value="1"/>
</dbReference>
<dbReference type="GO" id="GO:0051537">
    <property type="term" value="F:2 iron, 2 sulfur cluster binding"/>
    <property type="evidence" value="ECO:0007669"/>
    <property type="project" value="UniProtKB-KW"/>
</dbReference>
<keyword evidence="7 9" id="KW-0535">Nitrogen fixation</keyword>
<evidence type="ECO:0000256" key="8">
    <source>
        <dbReference type="ARBA" id="ARBA00034078"/>
    </source>
</evidence>
<dbReference type="InterPro" id="IPR010238">
    <property type="entry name" value="NIF_FeS_clus_asmbl_NifU"/>
</dbReference>
<dbReference type="GO" id="GO:0016226">
    <property type="term" value="P:iron-sulfur cluster assembly"/>
    <property type="evidence" value="ECO:0007669"/>
    <property type="project" value="InterPro"/>
</dbReference>
<keyword evidence="4 10" id="KW-0479">Metal-binding</keyword>